<dbReference type="EMBL" id="LNGE01000009">
    <property type="protein sequence ID" value="KYC45867.1"/>
    <property type="molecule type" value="Genomic_DNA"/>
</dbReference>
<evidence type="ECO:0000313" key="4">
    <source>
        <dbReference type="Proteomes" id="UP000091929"/>
    </source>
</evidence>
<proteinExistence type="predicted"/>
<accession>A0A150ITR3</accession>
<dbReference type="EMBL" id="LNGF01000006">
    <property type="protein sequence ID" value="KYC48377.1"/>
    <property type="molecule type" value="Genomic_DNA"/>
</dbReference>
<evidence type="ECO:0000313" key="2">
    <source>
        <dbReference type="EMBL" id="KYC48377.1"/>
    </source>
</evidence>
<dbReference type="EMBL" id="LNJC01000008">
    <property type="protein sequence ID" value="KYC50758.1"/>
    <property type="molecule type" value="Genomic_DNA"/>
</dbReference>
<organism evidence="2 4">
    <name type="scientific">Candidatus Methanofastidiosum methylothiophilum</name>
    <dbReference type="NCBI Taxonomy" id="1705564"/>
    <lineage>
        <taxon>Archaea</taxon>
        <taxon>Methanobacteriati</taxon>
        <taxon>Methanobacteriota</taxon>
        <taxon>Stenosarchaea group</taxon>
        <taxon>Candidatus Methanofastidiosia</taxon>
        <taxon>Candidatus Methanofastidiosales</taxon>
        <taxon>Candidatus Methanofastidiosaceae</taxon>
        <taxon>Candidatus Methanofastidiosum</taxon>
    </lineage>
</organism>
<name>A0A150ITR3_9EURY</name>
<accession>A0A150J0Z1</accession>
<reference evidence="4 5" key="1">
    <citation type="journal article" date="2016" name="ISME J.">
        <title>Chasing the elusive Euryarchaeota class WSA2: genomes reveal a uniquely fastidious methyl-reducing methanogen.</title>
        <authorList>
            <person name="Nobu M.K."/>
            <person name="Narihiro T."/>
            <person name="Kuroda K."/>
            <person name="Mei R."/>
            <person name="Liu W.T."/>
        </authorList>
    </citation>
    <scope>NUCLEOTIDE SEQUENCE [LARGE SCALE GENOMIC DNA]</scope>
    <source>
        <strain evidence="1">B03fssc0709_Meth_Bin005</strain>
        <strain evidence="2">B15fssc0709_Meth_Bin003</strain>
        <strain evidence="3">BMIXfssc0709_Meth_Bin006</strain>
    </source>
</reference>
<dbReference type="AlphaFoldDB" id="A0A150ITR3"/>
<sequence>MRKLFGVIIAIIFASSIFLTPVSAAQNTPPTLEGGVLWYTFKGSTFSYKFQVTYNDAEGDLPVYMFVYINGSRRIMEKQDVTDNNAKDGIVYILALSDEDLFKLAPNAREWEIEYWFRTNDGHGPVSTKNSNLFALDYVAMGLTPSNTAGASSCSKASS</sequence>
<dbReference type="Proteomes" id="UP000092401">
    <property type="component" value="Unassembled WGS sequence"/>
</dbReference>
<evidence type="ECO:0000313" key="1">
    <source>
        <dbReference type="EMBL" id="KYC45867.1"/>
    </source>
</evidence>
<gene>
    <name evidence="1" type="ORF">APG10_00483</name>
    <name evidence="2" type="ORF">APG11_00390</name>
    <name evidence="3" type="ORF">APG12_00560</name>
</gene>
<comment type="caution">
    <text evidence="2">The sequence shown here is derived from an EMBL/GenBank/DDBJ whole genome shotgun (WGS) entry which is preliminary data.</text>
</comment>
<evidence type="ECO:0000313" key="5">
    <source>
        <dbReference type="Proteomes" id="UP000092401"/>
    </source>
</evidence>
<accession>A0A150ILQ1</accession>
<dbReference type="Proteomes" id="UP000091929">
    <property type="component" value="Unassembled WGS sequence"/>
</dbReference>
<dbReference type="Proteomes" id="UP000092403">
    <property type="component" value="Unassembled WGS sequence"/>
</dbReference>
<protein>
    <submittedName>
        <fullName evidence="2">Uncharacterized protein</fullName>
    </submittedName>
</protein>
<evidence type="ECO:0000313" key="3">
    <source>
        <dbReference type="EMBL" id="KYC50758.1"/>
    </source>
</evidence>